<comment type="caution">
    <text evidence="1">The sequence shown here is derived from an EMBL/GenBank/DDBJ whole genome shotgun (WGS) entry which is preliminary data.</text>
</comment>
<reference evidence="1 2" key="1">
    <citation type="journal article" date="2015" name="Nature">
        <title>rRNA introns, odd ribosomes, and small enigmatic genomes across a large radiation of phyla.</title>
        <authorList>
            <person name="Brown C.T."/>
            <person name="Hug L.A."/>
            <person name="Thomas B.C."/>
            <person name="Sharon I."/>
            <person name="Castelle C.J."/>
            <person name="Singh A."/>
            <person name="Wilkins M.J."/>
            <person name="Williams K.H."/>
            <person name="Banfield J.F."/>
        </authorList>
    </citation>
    <scope>NUCLEOTIDE SEQUENCE [LARGE SCALE GENOMIC DNA]</scope>
</reference>
<accession>A0A0G0DQY9</accession>
<protein>
    <submittedName>
        <fullName evidence="1">Uncharacterized protein</fullName>
    </submittedName>
</protein>
<organism evidence="1 2">
    <name type="scientific">candidate division WS6 bacterium GW2011_GWE1_34_7</name>
    <dbReference type="NCBI Taxonomy" id="1619093"/>
    <lineage>
        <taxon>Bacteria</taxon>
        <taxon>Candidatus Dojkabacteria</taxon>
    </lineage>
</organism>
<proteinExistence type="predicted"/>
<dbReference type="AlphaFoldDB" id="A0A0G0DQY9"/>
<evidence type="ECO:0000313" key="2">
    <source>
        <dbReference type="Proteomes" id="UP000033866"/>
    </source>
</evidence>
<evidence type="ECO:0000313" key="1">
    <source>
        <dbReference type="EMBL" id="KKP65495.1"/>
    </source>
</evidence>
<gene>
    <name evidence="1" type="ORF">UR61_C0020G0004</name>
</gene>
<dbReference type="Proteomes" id="UP000033866">
    <property type="component" value="Unassembled WGS sequence"/>
</dbReference>
<name>A0A0G0DQY9_9BACT</name>
<sequence>MLSTQRIVRKDFVINSITQCSSLYDCFFKFDYPNTPGVDTRREDTKYIRCCYIETKGLGENTFAIEIGGIYYFSLDLSQKTTNLNYS</sequence>
<dbReference type="EMBL" id="LBPV01000020">
    <property type="protein sequence ID" value="KKP65495.1"/>
    <property type="molecule type" value="Genomic_DNA"/>
</dbReference>